<dbReference type="NCBIfam" id="NF035944">
    <property type="entry name" value="PEPxxWA-CTERM"/>
    <property type="match status" value="1"/>
</dbReference>
<dbReference type="EMBL" id="JACIJF010000012">
    <property type="protein sequence ID" value="MBB5712077.1"/>
    <property type="molecule type" value="Genomic_DNA"/>
</dbReference>
<reference evidence="1 2" key="1">
    <citation type="submission" date="2020-08" db="EMBL/GenBank/DDBJ databases">
        <title>Genomic Encyclopedia of Type Strains, Phase IV (KMG-IV): sequencing the most valuable type-strain genomes for metagenomic binning, comparative biology and taxonomic classification.</title>
        <authorList>
            <person name="Goeker M."/>
        </authorList>
    </citation>
    <scope>NUCLEOTIDE SEQUENCE [LARGE SCALE GENOMIC DNA]</scope>
    <source>
        <strain evidence="1 2">DSM 26736</strain>
    </source>
</reference>
<protein>
    <recommendedName>
        <fullName evidence="3">PEP-CTERM protein-sorting domain-containing protein</fullName>
    </recommendedName>
</protein>
<accession>A0A840YF47</accession>
<comment type="caution">
    <text evidence="1">The sequence shown here is derived from an EMBL/GenBank/DDBJ whole genome shotgun (WGS) entry which is preliminary data.</text>
</comment>
<dbReference type="Proteomes" id="UP000527143">
    <property type="component" value="Unassembled WGS sequence"/>
</dbReference>
<evidence type="ECO:0000313" key="1">
    <source>
        <dbReference type="EMBL" id="MBB5712077.1"/>
    </source>
</evidence>
<evidence type="ECO:0000313" key="2">
    <source>
        <dbReference type="Proteomes" id="UP000527143"/>
    </source>
</evidence>
<name>A0A840YF47_9SPHN</name>
<dbReference type="AlphaFoldDB" id="A0A840YF47"/>
<gene>
    <name evidence="1" type="ORF">FHT02_003333</name>
</gene>
<sequence>MSDESGSVALYWPGTLSFQSGTLSRSSEYLGVVTDGYEGNTAGTSDYFAAFVTASSRESYGFYVDYGSTAALTSSAIPSVLPSGPANFQYTYAGEGFTIPVTFSAAVPEASTWAMMMVGFGVSSAAMRRRPRRKVAMADLRHATSFASGS</sequence>
<organism evidence="1 2">
    <name type="scientific">Sphingomonas xinjiangensis</name>
    <dbReference type="NCBI Taxonomy" id="643568"/>
    <lineage>
        <taxon>Bacteria</taxon>
        <taxon>Pseudomonadati</taxon>
        <taxon>Pseudomonadota</taxon>
        <taxon>Alphaproteobacteria</taxon>
        <taxon>Sphingomonadales</taxon>
        <taxon>Sphingomonadaceae</taxon>
        <taxon>Sphingomonas</taxon>
    </lineage>
</organism>
<proteinExistence type="predicted"/>
<evidence type="ECO:0008006" key="3">
    <source>
        <dbReference type="Google" id="ProtNLM"/>
    </source>
</evidence>
<keyword evidence="2" id="KW-1185">Reference proteome</keyword>